<name>A0A4U0XK94_9PEZI</name>
<keyword evidence="3" id="KW-1185">Reference proteome</keyword>
<evidence type="ECO:0000313" key="3">
    <source>
        <dbReference type="Proteomes" id="UP000308768"/>
    </source>
</evidence>
<dbReference type="EMBL" id="NAJN01000271">
    <property type="protein sequence ID" value="TKA75813.1"/>
    <property type="molecule type" value="Genomic_DNA"/>
</dbReference>
<dbReference type="AlphaFoldDB" id="A0A4U0XK94"/>
<reference evidence="2 3" key="1">
    <citation type="submission" date="2017-03" db="EMBL/GenBank/DDBJ databases">
        <title>Genomes of endolithic fungi from Antarctica.</title>
        <authorList>
            <person name="Coleine C."/>
            <person name="Masonjones S."/>
            <person name="Stajich J.E."/>
        </authorList>
    </citation>
    <scope>NUCLEOTIDE SEQUENCE [LARGE SCALE GENOMIC DNA]</scope>
    <source>
        <strain evidence="2 3">CCFEE 5187</strain>
    </source>
</reference>
<evidence type="ECO:0000313" key="2">
    <source>
        <dbReference type="EMBL" id="TKA75813.1"/>
    </source>
</evidence>
<sequence length="167" mass="19098">MPVGFPLPSLFRSSSRSTQPSRFARSVGTTSRGESWHPALVARVVHLYDSGYQWEAIAYALGRENHFDVTWRECLAVYEAASPTRRAHPLVVDFNDNEITQILTYVDNFDYSFRDVAAIFQRQGRSEVKAGNVKYAYEYYGDGGSRRQRHQGDHGHQGHRGYNYYGP</sequence>
<accession>A0A4U0XK94</accession>
<dbReference type="Proteomes" id="UP000308768">
    <property type="component" value="Unassembled WGS sequence"/>
</dbReference>
<protein>
    <submittedName>
        <fullName evidence="2">Uncharacterized protein</fullName>
    </submittedName>
</protein>
<gene>
    <name evidence="2" type="ORF">B0A49_05224</name>
</gene>
<comment type="caution">
    <text evidence="2">The sequence shown here is derived from an EMBL/GenBank/DDBJ whole genome shotgun (WGS) entry which is preliminary data.</text>
</comment>
<evidence type="ECO:0000256" key="1">
    <source>
        <dbReference type="SAM" id="MobiDB-lite"/>
    </source>
</evidence>
<organism evidence="2 3">
    <name type="scientific">Cryomyces minteri</name>
    <dbReference type="NCBI Taxonomy" id="331657"/>
    <lineage>
        <taxon>Eukaryota</taxon>
        <taxon>Fungi</taxon>
        <taxon>Dikarya</taxon>
        <taxon>Ascomycota</taxon>
        <taxon>Pezizomycotina</taxon>
        <taxon>Dothideomycetes</taxon>
        <taxon>Dothideomycetes incertae sedis</taxon>
        <taxon>Cryomyces</taxon>
    </lineage>
</organism>
<proteinExistence type="predicted"/>
<feature type="region of interest" description="Disordered" evidence="1">
    <location>
        <begin position="144"/>
        <end position="167"/>
    </location>
</feature>